<dbReference type="Pfam" id="PF00694">
    <property type="entry name" value="Aconitase_C"/>
    <property type="match status" value="1"/>
</dbReference>
<dbReference type="AlphaFoldDB" id="A0ABD5YPA9"/>
<dbReference type="RefSeq" id="WP_390205101.1">
    <property type="nucleotide sequence ID" value="NZ_JBHTAX010000001.1"/>
</dbReference>
<proteinExistence type="predicted"/>
<dbReference type="InterPro" id="IPR050926">
    <property type="entry name" value="Aconitase/IPM_isomerase"/>
</dbReference>
<evidence type="ECO:0000259" key="1">
    <source>
        <dbReference type="Pfam" id="PF00694"/>
    </source>
</evidence>
<gene>
    <name evidence="2" type="ORF">ACFQL7_07125</name>
</gene>
<dbReference type="Proteomes" id="UP001596417">
    <property type="component" value="Unassembled WGS sequence"/>
</dbReference>
<protein>
    <recommendedName>
        <fullName evidence="1">Aconitase A/isopropylmalate dehydratase small subunit swivel domain-containing protein</fullName>
    </recommendedName>
</protein>
<dbReference type="PANTHER" id="PTHR43160">
    <property type="entry name" value="ACONITATE HYDRATASE B"/>
    <property type="match status" value="1"/>
</dbReference>
<reference evidence="2 3" key="1">
    <citation type="journal article" date="2019" name="Int. J. Syst. Evol. Microbiol.">
        <title>The Global Catalogue of Microorganisms (GCM) 10K type strain sequencing project: providing services to taxonomists for standard genome sequencing and annotation.</title>
        <authorList>
            <consortium name="The Broad Institute Genomics Platform"/>
            <consortium name="The Broad Institute Genome Sequencing Center for Infectious Disease"/>
            <person name="Wu L."/>
            <person name="Ma J."/>
        </authorList>
    </citation>
    <scope>NUCLEOTIDE SEQUENCE [LARGE SCALE GENOMIC DNA]</scope>
    <source>
        <strain evidence="2 3">RDMS1</strain>
    </source>
</reference>
<dbReference type="EMBL" id="JBHTAX010000001">
    <property type="protein sequence ID" value="MFC7189647.1"/>
    <property type="molecule type" value="Genomic_DNA"/>
</dbReference>
<dbReference type="SUPFAM" id="SSF52016">
    <property type="entry name" value="LeuD/IlvD-like"/>
    <property type="match status" value="1"/>
</dbReference>
<keyword evidence="3" id="KW-1185">Reference proteome</keyword>
<sequence>MVVGGSNYGQGSSREHAALAPYYLGMRAALAVSYARIHWQNLVNFGIVPLEFVNRADYAAIEQGDILELPTVREDLQDGSEVTVHNATQDTQFPAEHSLSARQVEIVLQGGLIEDYKS</sequence>
<feature type="domain" description="Aconitase A/isopropylmalate dehydratase small subunit swivel" evidence="1">
    <location>
        <begin position="1"/>
        <end position="54"/>
    </location>
</feature>
<evidence type="ECO:0000313" key="3">
    <source>
        <dbReference type="Proteomes" id="UP001596417"/>
    </source>
</evidence>
<dbReference type="PANTHER" id="PTHR43160:SF3">
    <property type="entry name" value="ACONITATE HYDRATASE, MITOCHONDRIAL"/>
    <property type="match status" value="1"/>
</dbReference>
<evidence type="ECO:0000313" key="2">
    <source>
        <dbReference type="EMBL" id="MFC7189647.1"/>
    </source>
</evidence>
<dbReference type="InterPro" id="IPR015928">
    <property type="entry name" value="Aconitase/3IPM_dehydase_swvl"/>
</dbReference>
<organism evidence="2 3">
    <name type="scientific">Halocatena marina</name>
    <dbReference type="NCBI Taxonomy" id="2934937"/>
    <lineage>
        <taxon>Archaea</taxon>
        <taxon>Methanobacteriati</taxon>
        <taxon>Methanobacteriota</taxon>
        <taxon>Stenosarchaea group</taxon>
        <taxon>Halobacteria</taxon>
        <taxon>Halobacteriales</taxon>
        <taxon>Natronomonadaceae</taxon>
        <taxon>Halocatena</taxon>
    </lineage>
</organism>
<comment type="caution">
    <text evidence="2">The sequence shown here is derived from an EMBL/GenBank/DDBJ whole genome shotgun (WGS) entry which is preliminary data.</text>
</comment>
<accession>A0ABD5YPA9</accession>
<name>A0ABD5YPA9_9EURY</name>
<dbReference type="Gene3D" id="3.20.19.10">
    <property type="entry name" value="Aconitase, domain 4"/>
    <property type="match status" value="1"/>
</dbReference>
<dbReference type="InterPro" id="IPR000573">
    <property type="entry name" value="AconitaseA/IPMdHydase_ssu_swvl"/>
</dbReference>